<dbReference type="Pfam" id="PF03364">
    <property type="entry name" value="Polyketide_cyc"/>
    <property type="match status" value="1"/>
</dbReference>
<dbReference type="PANTHER" id="PTHR12901">
    <property type="entry name" value="SPERM PROTEIN HOMOLOG"/>
    <property type="match status" value="1"/>
</dbReference>
<dbReference type="AlphaFoldDB" id="A0A348WLT6"/>
<feature type="domain" description="Coenzyme Q-binding protein COQ10 START" evidence="3">
    <location>
        <begin position="10"/>
        <end position="134"/>
    </location>
</feature>
<dbReference type="RefSeq" id="WP_006955244.1">
    <property type="nucleotide sequence ID" value="NZ_DAIRLQ010000003.1"/>
</dbReference>
<name>A0A348WLT6_9GAMM</name>
<accession>A0A348WLT6</accession>
<dbReference type="PANTHER" id="PTHR12901:SF10">
    <property type="entry name" value="COENZYME Q-BINDING PROTEIN COQ10, MITOCHONDRIAL"/>
    <property type="match status" value="1"/>
</dbReference>
<evidence type="ECO:0000313" key="4">
    <source>
        <dbReference type="EMBL" id="HAR55498.1"/>
    </source>
</evidence>
<gene>
    <name evidence="4" type="ORF">DCR58_01790</name>
</gene>
<reference evidence="4 5" key="1">
    <citation type="journal article" date="2018" name="Nat. Biotechnol.">
        <title>A standardized bacterial taxonomy based on genome phylogeny substantially revises the tree of life.</title>
        <authorList>
            <person name="Parks D.H."/>
            <person name="Chuvochina M."/>
            <person name="Waite D.W."/>
            <person name="Rinke C."/>
            <person name="Skarshewski A."/>
            <person name="Chaumeil P.A."/>
            <person name="Hugenholtz P."/>
        </authorList>
    </citation>
    <scope>NUCLEOTIDE SEQUENCE [LARGE SCALE GENOMIC DNA]</scope>
    <source>
        <strain evidence="4">UBA9360</strain>
    </source>
</reference>
<sequence>MPSISKSALVSYSAEQMFNLVNDIESYPEFVPGCVGSQVHESEPDFKIASLDISKAGIKKRFTTRNRLFKPERIDMTLEDGPFESLSGGWQFIPLADDACKIQFDLTFEFSNRLLGMAFGKIFSEVTARMVDAFAKRAKQVYG</sequence>
<dbReference type="GO" id="GO:0045333">
    <property type="term" value="P:cellular respiration"/>
    <property type="evidence" value="ECO:0007669"/>
    <property type="project" value="InterPro"/>
</dbReference>
<comment type="similarity">
    <text evidence="1">Belongs to the ribosome association toxin RatA family.</text>
</comment>
<protein>
    <submittedName>
        <fullName evidence="4">Type II toxin-antitoxin system RatA family toxin</fullName>
    </submittedName>
</protein>
<organism evidence="4 5">
    <name type="scientific">Idiomarina baltica</name>
    <dbReference type="NCBI Taxonomy" id="190892"/>
    <lineage>
        <taxon>Bacteria</taxon>
        <taxon>Pseudomonadati</taxon>
        <taxon>Pseudomonadota</taxon>
        <taxon>Gammaproteobacteria</taxon>
        <taxon>Alteromonadales</taxon>
        <taxon>Idiomarinaceae</taxon>
        <taxon>Idiomarina</taxon>
    </lineage>
</organism>
<comment type="caution">
    <text evidence="4">The sequence shown here is derived from an EMBL/GenBank/DDBJ whole genome shotgun (WGS) entry which is preliminary data.</text>
</comment>
<dbReference type="EMBL" id="DMUP01000041">
    <property type="protein sequence ID" value="HAR55498.1"/>
    <property type="molecule type" value="Genomic_DNA"/>
</dbReference>
<dbReference type="GO" id="GO:0048039">
    <property type="term" value="F:ubiquinone binding"/>
    <property type="evidence" value="ECO:0007669"/>
    <property type="project" value="InterPro"/>
</dbReference>
<dbReference type="STRING" id="314276.OS145_12784"/>
<dbReference type="Proteomes" id="UP000262878">
    <property type="component" value="Unassembled WGS sequence"/>
</dbReference>
<evidence type="ECO:0000259" key="3">
    <source>
        <dbReference type="Pfam" id="PF03364"/>
    </source>
</evidence>
<dbReference type="InterPro" id="IPR044996">
    <property type="entry name" value="COQ10-like"/>
</dbReference>
<keyword evidence="2" id="KW-1277">Toxin-antitoxin system</keyword>
<dbReference type="CDD" id="cd07813">
    <property type="entry name" value="COQ10p_like"/>
    <property type="match status" value="1"/>
</dbReference>
<evidence type="ECO:0000256" key="2">
    <source>
        <dbReference type="ARBA" id="ARBA00022649"/>
    </source>
</evidence>
<dbReference type="Gene3D" id="3.30.530.20">
    <property type="match status" value="1"/>
</dbReference>
<dbReference type="InterPro" id="IPR023393">
    <property type="entry name" value="START-like_dom_sf"/>
</dbReference>
<evidence type="ECO:0000313" key="5">
    <source>
        <dbReference type="Proteomes" id="UP000262878"/>
    </source>
</evidence>
<dbReference type="SUPFAM" id="SSF55961">
    <property type="entry name" value="Bet v1-like"/>
    <property type="match status" value="1"/>
</dbReference>
<dbReference type="InterPro" id="IPR005031">
    <property type="entry name" value="COQ10_START"/>
</dbReference>
<evidence type="ECO:0000256" key="1">
    <source>
        <dbReference type="ARBA" id="ARBA00008918"/>
    </source>
</evidence>
<proteinExistence type="inferred from homology"/>